<evidence type="ECO:0000256" key="1">
    <source>
        <dbReference type="SAM" id="Phobius"/>
    </source>
</evidence>
<keyword evidence="1" id="KW-0472">Membrane</keyword>
<keyword evidence="3" id="KW-1185">Reference proteome</keyword>
<dbReference type="EnsemblBacteria" id="ABM81478">
    <property type="protein sequence ID" value="ABM81478"/>
    <property type="gene ID" value="Hbut_1665"/>
</dbReference>
<accession>A2BNB7</accession>
<evidence type="ECO:0000313" key="2">
    <source>
        <dbReference type="EMBL" id="ABM81478.1"/>
    </source>
</evidence>
<dbReference type="HOGENOM" id="CLU_1136044_0_0_2"/>
<feature type="transmembrane region" description="Helical" evidence="1">
    <location>
        <begin position="185"/>
        <end position="207"/>
    </location>
</feature>
<proteinExistence type="predicted"/>
<dbReference type="KEGG" id="hbu:Hbut_1665"/>
<keyword evidence="1" id="KW-1133">Transmembrane helix</keyword>
<sequence>MLLSASVPAIASNPSSHVYGPRVLHGEVQGEGFTFNYTLIAEPLVEGQNTLILLLYSFASSPEVSSASLWSHRLIESSSVAYHPERISRSLSTPMDHGAIIVNVTATNARPGEMVNLTLSLVLKVDYAGGERYRSNLSLPLELWVLSVEGGIPKALSYGVASSLIVVATSPILAFLYIRGSRRAIFLILALVAVIVLASLKPVIYGFRSSSCTSDGFVLRYLWTSPEGVTGVFYVWSDGRGLCS</sequence>
<reference evidence="2 3" key="1">
    <citation type="journal article" date="2007" name="Archaea">
        <title>The genome of Hyperthermus butylicus: a sulfur-reducing, peptide fermenting, neutrophilic Crenarchaeote growing up to 108 degrees C.</title>
        <authorList>
            <person name="Brugger K."/>
            <person name="Chen L."/>
            <person name="Stark M."/>
            <person name="Zibat A."/>
            <person name="Redder P."/>
            <person name="Ruepp A."/>
            <person name="Awayez M."/>
            <person name="She Q."/>
            <person name="Garrett R.A."/>
            <person name="Klenk H.P."/>
        </authorList>
    </citation>
    <scope>NUCLEOTIDE SEQUENCE [LARGE SCALE GENOMIC DNA]</scope>
    <source>
        <strain evidence="3">DSM 5456 / JCM 9403 / PLM1-5</strain>
    </source>
</reference>
<gene>
    <name evidence="2" type="ordered locus">Hbut_1665</name>
</gene>
<dbReference type="Proteomes" id="UP000002593">
    <property type="component" value="Chromosome"/>
</dbReference>
<name>A2BNB7_HYPBU</name>
<dbReference type="AlphaFoldDB" id="A2BNB7"/>
<feature type="transmembrane region" description="Helical" evidence="1">
    <location>
        <begin position="155"/>
        <end position="178"/>
    </location>
</feature>
<organism evidence="2 3">
    <name type="scientific">Hyperthermus butylicus (strain DSM 5456 / JCM 9403 / PLM1-5)</name>
    <dbReference type="NCBI Taxonomy" id="415426"/>
    <lineage>
        <taxon>Archaea</taxon>
        <taxon>Thermoproteota</taxon>
        <taxon>Thermoprotei</taxon>
        <taxon>Desulfurococcales</taxon>
        <taxon>Pyrodictiaceae</taxon>
        <taxon>Hyperthermus</taxon>
    </lineage>
</organism>
<keyword evidence="1" id="KW-0812">Transmembrane</keyword>
<evidence type="ECO:0000313" key="3">
    <source>
        <dbReference type="Proteomes" id="UP000002593"/>
    </source>
</evidence>
<dbReference type="EMBL" id="CP000493">
    <property type="protein sequence ID" value="ABM81478.1"/>
    <property type="molecule type" value="Genomic_DNA"/>
</dbReference>
<protein>
    <submittedName>
        <fullName evidence="2">Uncharacterized protein</fullName>
    </submittedName>
</protein>